<feature type="non-terminal residue" evidence="1">
    <location>
        <position position="193"/>
    </location>
</feature>
<comment type="caution">
    <text evidence="1">The sequence shown here is derived from an EMBL/GenBank/DDBJ whole genome shotgun (WGS) entry which is preliminary data.</text>
</comment>
<dbReference type="EMBL" id="PYLO01000029">
    <property type="protein sequence ID" value="PST35397.1"/>
    <property type="molecule type" value="Genomic_DNA"/>
</dbReference>
<sequence length="193" mass="23060">MQIVSSYGVEIKKKNIPLRVTLDIFRKAVSYLIPVYAETWEELSEIKNLQKRFNEAEHLVHETKKNHARFPFDRHFPKMPSYLRRAAIQHALGAVSSYQSRLSLWEKGELRGKPKLVCENHAMPVFYRDVMYREAEPGEDTAYLKLFDGREWKWFQVKLLHTDMEYLRKKWSGKEASAPTLERKHHKYFLRFS</sequence>
<keyword evidence="2" id="KW-1185">Reference proteome</keyword>
<accession>A0A2T3FJD6</accession>
<name>A0A2T3FJD6_9CLOT</name>
<evidence type="ECO:0000313" key="2">
    <source>
        <dbReference type="Proteomes" id="UP000241048"/>
    </source>
</evidence>
<dbReference type="AlphaFoldDB" id="A0A2T3FJD6"/>
<dbReference type="Proteomes" id="UP000241048">
    <property type="component" value="Unassembled WGS sequence"/>
</dbReference>
<gene>
    <name evidence="1" type="ORF">C7U56_15375</name>
</gene>
<organism evidence="1 2">
    <name type="scientific">Clostridium fessum</name>
    <dbReference type="NCBI Taxonomy" id="2126740"/>
    <lineage>
        <taxon>Bacteria</taxon>
        <taxon>Bacillati</taxon>
        <taxon>Bacillota</taxon>
        <taxon>Clostridia</taxon>
        <taxon>Eubacteriales</taxon>
        <taxon>Clostridiaceae</taxon>
        <taxon>Clostridium</taxon>
    </lineage>
</organism>
<reference evidence="1 2" key="1">
    <citation type="submission" date="2018-03" db="EMBL/GenBank/DDBJ databases">
        <title>Lachnoclostridium SNUG30386 gen.nov., sp.nov., isolated from human faeces.</title>
        <authorList>
            <person name="Seo B."/>
            <person name="Jeon K."/>
            <person name="Ko G."/>
        </authorList>
    </citation>
    <scope>NUCLEOTIDE SEQUENCE [LARGE SCALE GENOMIC DNA]</scope>
    <source>
        <strain evidence="1 2">SNUG30386</strain>
    </source>
</reference>
<evidence type="ECO:0000313" key="1">
    <source>
        <dbReference type="EMBL" id="PST35397.1"/>
    </source>
</evidence>
<protein>
    <submittedName>
        <fullName evidence="1">Transposase</fullName>
    </submittedName>
</protein>
<proteinExistence type="predicted"/>